<dbReference type="Gene3D" id="3.90.1570.50">
    <property type="match status" value="1"/>
</dbReference>
<comment type="caution">
    <text evidence="3">The sequence shown here is derived from an EMBL/GenBank/DDBJ whole genome shotgun (WGS) entry which is preliminary data.</text>
</comment>
<feature type="non-terminal residue" evidence="3">
    <location>
        <position position="1"/>
    </location>
</feature>
<evidence type="ECO:0000256" key="1">
    <source>
        <dbReference type="ARBA" id="ARBA00022747"/>
    </source>
</evidence>
<dbReference type="GO" id="GO:0009307">
    <property type="term" value="P:DNA restriction-modification system"/>
    <property type="evidence" value="ECO:0007669"/>
    <property type="project" value="UniProtKB-KW"/>
</dbReference>
<dbReference type="InterPro" id="IPR040980">
    <property type="entry name" value="SWI2_SNF2"/>
</dbReference>
<dbReference type="EMBL" id="AUZX01012607">
    <property type="protein sequence ID" value="EQD38689.1"/>
    <property type="molecule type" value="Genomic_DNA"/>
</dbReference>
<reference evidence="3" key="2">
    <citation type="journal article" date="2014" name="ISME J.">
        <title>Microbial stratification in low pH oxic and suboxic macroscopic growths along an acid mine drainage.</title>
        <authorList>
            <person name="Mendez-Garcia C."/>
            <person name="Mesa V."/>
            <person name="Sprenger R.R."/>
            <person name="Richter M."/>
            <person name="Diez M.S."/>
            <person name="Solano J."/>
            <person name="Bargiela R."/>
            <person name="Golyshina O.V."/>
            <person name="Manteca A."/>
            <person name="Ramos J.L."/>
            <person name="Gallego J.R."/>
            <person name="Llorente I."/>
            <person name="Martins Dos Santos V.A."/>
            <person name="Jensen O.N."/>
            <person name="Pelaez A.I."/>
            <person name="Sanchez J."/>
            <person name="Ferrer M."/>
        </authorList>
    </citation>
    <scope>NUCLEOTIDE SEQUENCE</scope>
</reference>
<feature type="non-terminal residue" evidence="3">
    <location>
        <position position="158"/>
    </location>
</feature>
<reference evidence="3" key="1">
    <citation type="submission" date="2013-08" db="EMBL/GenBank/DDBJ databases">
        <authorList>
            <person name="Mendez C."/>
            <person name="Richter M."/>
            <person name="Ferrer M."/>
            <person name="Sanchez J."/>
        </authorList>
    </citation>
    <scope>NUCLEOTIDE SEQUENCE</scope>
</reference>
<organism evidence="3">
    <name type="scientific">mine drainage metagenome</name>
    <dbReference type="NCBI Taxonomy" id="410659"/>
    <lineage>
        <taxon>unclassified sequences</taxon>
        <taxon>metagenomes</taxon>
        <taxon>ecological metagenomes</taxon>
    </lineage>
</organism>
<dbReference type="PANTHER" id="PTHR30195">
    <property type="entry name" value="TYPE I SITE-SPECIFIC DEOXYRIBONUCLEASE PROTEIN SUBUNIT M AND R"/>
    <property type="match status" value="1"/>
</dbReference>
<gene>
    <name evidence="3" type="ORF">B1A_17153</name>
</gene>
<name>T1ACN4_9ZZZZ</name>
<sequence>EAKAGSLSAGYSRFMSWKSADGKAEASHLVSQLEVLINGMLNKATLLDLLRHFIVFEKSKKEDPKTWVITISTVKKLAAYHQYYAVNAAVASTLRAADMVELKVAQTPANYGLPSVAQQPKGDKKAGVVWHTQGSGKSLSMVFYTGKIVLALDNPTIL</sequence>
<keyword evidence="1" id="KW-0680">Restriction system</keyword>
<dbReference type="PANTHER" id="PTHR30195:SF15">
    <property type="entry name" value="TYPE I RESTRICTION ENZYME HINDI ENDONUCLEASE SUBUNIT"/>
    <property type="match status" value="1"/>
</dbReference>
<dbReference type="Gene3D" id="3.40.50.300">
    <property type="entry name" value="P-loop containing nucleotide triphosphate hydrolases"/>
    <property type="match status" value="1"/>
</dbReference>
<feature type="domain" description="SWI2/SNF2 ATPase" evidence="2">
    <location>
        <begin position="81"/>
        <end position="158"/>
    </location>
</feature>
<dbReference type="AlphaFoldDB" id="T1ACN4"/>
<dbReference type="Pfam" id="PF18766">
    <property type="entry name" value="SWI2_SNF2"/>
    <property type="match status" value="1"/>
</dbReference>
<proteinExistence type="predicted"/>
<accession>T1ACN4</accession>
<dbReference type="InterPro" id="IPR051268">
    <property type="entry name" value="Type-I_R_enzyme_R_subunit"/>
</dbReference>
<evidence type="ECO:0000259" key="2">
    <source>
        <dbReference type="Pfam" id="PF18766"/>
    </source>
</evidence>
<evidence type="ECO:0000313" key="3">
    <source>
        <dbReference type="EMBL" id="EQD38689.1"/>
    </source>
</evidence>
<protein>
    <submittedName>
        <fullName evidence="3">Type I site-specific deoxyribonuclease, HsdR family</fullName>
    </submittedName>
</protein>
<dbReference type="InterPro" id="IPR027417">
    <property type="entry name" value="P-loop_NTPase"/>
</dbReference>